<keyword evidence="2" id="KW-1133">Transmembrane helix</keyword>
<feature type="transmembrane region" description="Helical" evidence="2">
    <location>
        <begin position="31"/>
        <end position="53"/>
    </location>
</feature>
<feature type="region of interest" description="Disordered" evidence="1">
    <location>
        <begin position="1"/>
        <end position="24"/>
    </location>
</feature>
<keyword evidence="2" id="KW-0472">Membrane</keyword>
<dbReference type="NCBIfam" id="NF040912">
    <property type="entry name" value="SGM_5486_fam"/>
    <property type="match status" value="1"/>
</dbReference>
<evidence type="ECO:0000313" key="4">
    <source>
        <dbReference type="Proteomes" id="UP000654471"/>
    </source>
</evidence>
<proteinExistence type="predicted"/>
<gene>
    <name evidence="3" type="ORF">GCM10010211_68670</name>
</gene>
<protein>
    <submittedName>
        <fullName evidence="3">Uncharacterized protein</fullName>
    </submittedName>
</protein>
<evidence type="ECO:0000256" key="1">
    <source>
        <dbReference type="SAM" id="MobiDB-lite"/>
    </source>
</evidence>
<reference evidence="4" key="1">
    <citation type="journal article" date="2019" name="Int. J. Syst. Evol. Microbiol.">
        <title>The Global Catalogue of Microorganisms (GCM) 10K type strain sequencing project: providing services to taxonomists for standard genome sequencing and annotation.</title>
        <authorList>
            <consortium name="The Broad Institute Genomics Platform"/>
            <consortium name="The Broad Institute Genome Sequencing Center for Infectious Disease"/>
            <person name="Wu L."/>
            <person name="Ma J."/>
        </authorList>
    </citation>
    <scope>NUCLEOTIDE SEQUENCE [LARGE SCALE GENOMIC DNA]</scope>
    <source>
        <strain evidence="4">JCM 3399</strain>
    </source>
</reference>
<evidence type="ECO:0000313" key="3">
    <source>
        <dbReference type="EMBL" id="GGU92118.1"/>
    </source>
</evidence>
<keyword evidence="2" id="KW-0812">Transmembrane</keyword>
<name>A0ABQ2VLT6_9ACTN</name>
<accession>A0ABQ2VLT6</accession>
<keyword evidence="4" id="KW-1185">Reference proteome</keyword>
<organism evidence="3 4">
    <name type="scientific">Streptomyces albospinus</name>
    <dbReference type="NCBI Taxonomy" id="285515"/>
    <lineage>
        <taxon>Bacteria</taxon>
        <taxon>Bacillati</taxon>
        <taxon>Actinomycetota</taxon>
        <taxon>Actinomycetes</taxon>
        <taxon>Kitasatosporales</taxon>
        <taxon>Streptomycetaceae</taxon>
        <taxon>Streptomyces</taxon>
    </lineage>
</organism>
<dbReference type="EMBL" id="BMRP01000039">
    <property type="protein sequence ID" value="GGU92118.1"/>
    <property type="molecule type" value="Genomic_DNA"/>
</dbReference>
<dbReference type="InterPro" id="IPR049750">
    <property type="entry name" value="SGM_5486-like-assoc"/>
</dbReference>
<evidence type="ECO:0000256" key="2">
    <source>
        <dbReference type="SAM" id="Phobius"/>
    </source>
</evidence>
<comment type="caution">
    <text evidence="3">The sequence shown here is derived from an EMBL/GenBank/DDBJ whole genome shotgun (WGS) entry which is preliminary data.</text>
</comment>
<sequence length="54" mass="5479">MSPGRTGADDGCDTGRMPVLEPNPQGSQKKLLLVLGLMLGVTVVVGIIASFAAP</sequence>
<dbReference type="Proteomes" id="UP000654471">
    <property type="component" value="Unassembled WGS sequence"/>
</dbReference>